<organism evidence="2 3">
    <name type="scientific">Dovyalis caffra</name>
    <dbReference type="NCBI Taxonomy" id="77055"/>
    <lineage>
        <taxon>Eukaryota</taxon>
        <taxon>Viridiplantae</taxon>
        <taxon>Streptophyta</taxon>
        <taxon>Embryophyta</taxon>
        <taxon>Tracheophyta</taxon>
        <taxon>Spermatophyta</taxon>
        <taxon>Magnoliopsida</taxon>
        <taxon>eudicotyledons</taxon>
        <taxon>Gunneridae</taxon>
        <taxon>Pentapetalae</taxon>
        <taxon>rosids</taxon>
        <taxon>fabids</taxon>
        <taxon>Malpighiales</taxon>
        <taxon>Salicaceae</taxon>
        <taxon>Flacourtieae</taxon>
        <taxon>Dovyalis</taxon>
    </lineage>
</organism>
<keyword evidence="1" id="KW-0812">Transmembrane</keyword>
<feature type="non-terminal residue" evidence="2">
    <location>
        <position position="1"/>
    </location>
</feature>
<evidence type="ECO:0000313" key="3">
    <source>
        <dbReference type="Proteomes" id="UP001314170"/>
    </source>
</evidence>
<sequence>IWTAKMNGNELESDSLLLEHTIGACITGPFGGFCLTFPISMIKHVRATEVINVLLMVVIGFATIYSFLVAFICSFRLFKEIAKRRKVAVAPEPLAA</sequence>
<comment type="caution">
    <text evidence="2">The sequence shown here is derived from an EMBL/GenBank/DDBJ whole genome shotgun (WGS) entry which is preliminary data.</text>
</comment>
<gene>
    <name evidence="2" type="ORF">DCAF_LOCUS10912</name>
</gene>
<reference evidence="2 3" key="1">
    <citation type="submission" date="2024-01" db="EMBL/GenBank/DDBJ databases">
        <authorList>
            <person name="Waweru B."/>
        </authorList>
    </citation>
    <scope>NUCLEOTIDE SEQUENCE [LARGE SCALE GENOMIC DNA]</scope>
</reference>
<accession>A0AAV1RGQ6</accession>
<keyword evidence="3" id="KW-1185">Reference proteome</keyword>
<feature type="transmembrane region" description="Helical" evidence="1">
    <location>
        <begin position="21"/>
        <end position="41"/>
    </location>
</feature>
<dbReference type="Proteomes" id="UP001314170">
    <property type="component" value="Unassembled WGS sequence"/>
</dbReference>
<proteinExistence type="predicted"/>
<name>A0AAV1RGQ6_9ROSI</name>
<keyword evidence="1" id="KW-0472">Membrane</keyword>
<dbReference type="EMBL" id="CAWUPB010000994">
    <property type="protein sequence ID" value="CAK7335909.1"/>
    <property type="molecule type" value="Genomic_DNA"/>
</dbReference>
<dbReference type="AlphaFoldDB" id="A0AAV1RGQ6"/>
<feature type="transmembrane region" description="Helical" evidence="1">
    <location>
        <begin position="53"/>
        <end position="78"/>
    </location>
</feature>
<keyword evidence="1" id="KW-1133">Transmembrane helix</keyword>
<evidence type="ECO:0000313" key="2">
    <source>
        <dbReference type="EMBL" id="CAK7335909.1"/>
    </source>
</evidence>
<protein>
    <submittedName>
        <fullName evidence="2">Uncharacterized protein</fullName>
    </submittedName>
</protein>
<evidence type="ECO:0000256" key="1">
    <source>
        <dbReference type="SAM" id="Phobius"/>
    </source>
</evidence>